<evidence type="ECO:0000256" key="2">
    <source>
        <dbReference type="SAM" id="MobiDB-lite"/>
    </source>
</evidence>
<dbReference type="SMART" id="SM00060">
    <property type="entry name" value="FN3"/>
    <property type="match status" value="3"/>
</dbReference>
<dbReference type="EMBL" id="UOGE01000016">
    <property type="protein sequence ID" value="VAX16821.1"/>
    <property type="molecule type" value="Genomic_DNA"/>
</dbReference>
<feature type="region of interest" description="Disordered" evidence="2">
    <location>
        <begin position="24"/>
        <end position="55"/>
    </location>
</feature>
<organism evidence="4">
    <name type="scientific">hydrothermal vent metagenome</name>
    <dbReference type="NCBI Taxonomy" id="652676"/>
    <lineage>
        <taxon>unclassified sequences</taxon>
        <taxon>metagenomes</taxon>
        <taxon>ecological metagenomes</taxon>
    </lineage>
</organism>
<sequence>MRITRTSFAAISFFVFAVTITSCSSGGPKPEGKDFLSESTKYGSSGSGRGSAFVSPDARKKTYKKVGVMPFRAPIELAGASISDMFTTELLKTYKYKLIERSQIEQVLEEQALGLKGVTDSALALKVGKMLGVDGVIVGTVPEYGLRAVGEYELPAVGINVRLIDGETGSIVWSITDSAIAGKPISLSVFANRMVESMIYRLTREWVLAGDTMAIHLPTPEVISHRGEIRKAVIEVMGVSPNTFKSYRLSRSRTKRGPYKEISTKENRRFGQVELFEDEGLLDAETYYYKVEGVSSLGLTSLPVGPLQITTTGPPARVEGLKAEGNLARMVKIRWDPLNDPAVKAYNIFRSENKDGGYKKIKVITNKNEIHYLDKGKSGGFFNSGASLGDHVTYYYKIQAVNVVDVVGQKSKVASATTKAVPVAVTGVKASMYEVKQVSLSWKLNPEGDIEKYVIMRGDNAEEVDNKIESVSGAASSYVDTGLKDGRNYYYKIRAVDKDKLEGKFSKVVGSTTKAVPVKPTGLEADLQGGGILITWQANPEPDIAKYHILLKGFFGYGKVGETESTSYIYSGELKPGSSLTFKVMAIDETGLKSEESDLVEVAIAK</sequence>
<dbReference type="InterPro" id="IPR005534">
    <property type="entry name" value="Curli_assmbl/transp-comp_CsgG"/>
</dbReference>
<dbReference type="Gene3D" id="3.40.50.10610">
    <property type="entry name" value="ABC-type transport auxiliary lipoprotein component"/>
    <property type="match status" value="1"/>
</dbReference>
<accession>A0A3B1BQI9</accession>
<evidence type="ECO:0000259" key="3">
    <source>
        <dbReference type="PROSITE" id="PS50853"/>
    </source>
</evidence>
<protein>
    <recommendedName>
        <fullName evidence="3">Fibronectin type-III domain-containing protein</fullName>
    </recommendedName>
</protein>
<feature type="domain" description="Fibronectin type-III" evidence="3">
    <location>
        <begin position="421"/>
        <end position="516"/>
    </location>
</feature>
<dbReference type="AlphaFoldDB" id="A0A3B1BQI9"/>
<dbReference type="PROSITE" id="PS51257">
    <property type="entry name" value="PROKAR_LIPOPROTEIN"/>
    <property type="match status" value="1"/>
</dbReference>
<dbReference type="PANTHER" id="PTHR46708">
    <property type="entry name" value="TENASCIN"/>
    <property type="match status" value="1"/>
</dbReference>
<dbReference type="Gene3D" id="2.60.40.10">
    <property type="entry name" value="Immunoglobulins"/>
    <property type="match status" value="3"/>
</dbReference>
<dbReference type="Pfam" id="PF03783">
    <property type="entry name" value="CsgG"/>
    <property type="match status" value="1"/>
</dbReference>
<evidence type="ECO:0000256" key="1">
    <source>
        <dbReference type="ARBA" id="ARBA00022737"/>
    </source>
</evidence>
<gene>
    <name evidence="4" type="ORF">MNBD_NITROSPINAE02-955</name>
</gene>
<dbReference type="InterPro" id="IPR050991">
    <property type="entry name" value="ECM_Regulatory_Proteins"/>
</dbReference>
<dbReference type="InterPro" id="IPR003961">
    <property type="entry name" value="FN3_dom"/>
</dbReference>
<name>A0A3B1BQI9_9ZZZZ</name>
<evidence type="ECO:0000313" key="4">
    <source>
        <dbReference type="EMBL" id="VAX16821.1"/>
    </source>
</evidence>
<dbReference type="InterPro" id="IPR013783">
    <property type="entry name" value="Ig-like_fold"/>
</dbReference>
<dbReference type="PANTHER" id="PTHR46708:SF2">
    <property type="entry name" value="FIBRONECTIN TYPE-III DOMAIN-CONTAINING PROTEIN"/>
    <property type="match status" value="1"/>
</dbReference>
<reference evidence="4" key="1">
    <citation type="submission" date="2018-06" db="EMBL/GenBank/DDBJ databases">
        <authorList>
            <person name="Zhirakovskaya E."/>
        </authorList>
    </citation>
    <scope>NUCLEOTIDE SEQUENCE</scope>
</reference>
<proteinExistence type="predicted"/>
<dbReference type="GO" id="GO:0030288">
    <property type="term" value="C:outer membrane-bounded periplasmic space"/>
    <property type="evidence" value="ECO:0007669"/>
    <property type="project" value="InterPro"/>
</dbReference>
<keyword evidence="1" id="KW-0677">Repeat</keyword>
<dbReference type="SUPFAM" id="SSF49265">
    <property type="entry name" value="Fibronectin type III"/>
    <property type="match status" value="3"/>
</dbReference>
<dbReference type="CDD" id="cd00063">
    <property type="entry name" value="FN3"/>
    <property type="match status" value="2"/>
</dbReference>
<dbReference type="PROSITE" id="PS50853">
    <property type="entry name" value="FN3"/>
    <property type="match status" value="1"/>
</dbReference>
<dbReference type="InterPro" id="IPR036116">
    <property type="entry name" value="FN3_sf"/>
</dbReference>